<evidence type="ECO:0000256" key="5">
    <source>
        <dbReference type="ARBA" id="ARBA00022801"/>
    </source>
</evidence>
<feature type="chain" id="PRO_5032930131" evidence="7">
    <location>
        <begin position="25"/>
        <end position="487"/>
    </location>
</feature>
<accession>A0A851GIT8</accession>
<dbReference type="SUPFAM" id="SSF53649">
    <property type="entry name" value="Alkaline phosphatase-like"/>
    <property type="match status" value="1"/>
</dbReference>
<reference evidence="9 10" key="1">
    <citation type="submission" date="2020-07" db="EMBL/GenBank/DDBJ databases">
        <title>Roseicoccus Jingziensis gen. nov., sp. nov., isolated from coastal seawater.</title>
        <authorList>
            <person name="Feng X."/>
        </authorList>
    </citation>
    <scope>NUCLEOTIDE SEQUENCE [LARGE SCALE GENOMIC DNA]</scope>
    <source>
        <strain evidence="9 10">N1E253</strain>
    </source>
</reference>
<dbReference type="EMBL" id="JACBAZ010000002">
    <property type="protein sequence ID" value="NWK55037.1"/>
    <property type="molecule type" value="Genomic_DNA"/>
</dbReference>
<gene>
    <name evidence="9" type="ORF">HW115_05415</name>
</gene>
<proteinExistence type="inferred from homology"/>
<dbReference type="InterPro" id="IPR000917">
    <property type="entry name" value="Sulfatase_N"/>
</dbReference>
<dbReference type="Gene3D" id="3.40.720.10">
    <property type="entry name" value="Alkaline Phosphatase, subunit A"/>
    <property type="match status" value="1"/>
</dbReference>
<dbReference type="AlphaFoldDB" id="A0A851GIT8"/>
<dbReference type="GO" id="GO:0004065">
    <property type="term" value="F:arylsulfatase activity"/>
    <property type="evidence" value="ECO:0007669"/>
    <property type="project" value="TreeGrafter"/>
</dbReference>
<keyword evidence="6" id="KW-0106">Calcium</keyword>
<dbReference type="Gene3D" id="3.30.1120.10">
    <property type="match status" value="1"/>
</dbReference>
<feature type="domain" description="Sulfatase N-terminal" evidence="8">
    <location>
        <begin position="50"/>
        <end position="363"/>
    </location>
</feature>
<comment type="caution">
    <text evidence="9">The sequence shown here is derived from an EMBL/GenBank/DDBJ whole genome shotgun (WGS) entry which is preliminary data.</text>
</comment>
<name>A0A851GIT8_9BACT</name>
<dbReference type="InterPro" id="IPR017850">
    <property type="entry name" value="Alkaline_phosphatase_core_sf"/>
</dbReference>
<evidence type="ECO:0000313" key="9">
    <source>
        <dbReference type="EMBL" id="NWK55037.1"/>
    </source>
</evidence>
<keyword evidence="5" id="KW-0378">Hydrolase</keyword>
<dbReference type="GO" id="GO:0046872">
    <property type="term" value="F:metal ion binding"/>
    <property type="evidence" value="ECO:0007669"/>
    <property type="project" value="UniProtKB-KW"/>
</dbReference>
<evidence type="ECO:0000256" key="3">
    <source>
        <dbReference type="ARBA" id="ARBA00022723"/>
    </source>
</evidence>
<comment type="cofactor">
    <cofactor evidence="1">
        <name>Ca(2+)</name>
        <dbReference type="ChEBI" id="CHEBI:29108"/>
    </cofactor>
</comment>
<dbReference type="Pfam" id="PF00884">
    <property type="entry name" value="Sulfatase"/>
    <property type="match status" value="1"/>
</dbReference>
<dbReference type="CDD" id="cd16144">
    <property type="entry name" value="ARS_like"/>
    <property type="match status" value="1"/>
</dbReference>
<dbReference type="InterPro" id="IPR050738">
    <property type="entry name" value="Sulfatase"/>
</dbReference>
<evidence type="ECO:0000259" key="8">
    <source>
        <dbReference type="Pfam" id="PF00884"/>
    </source>
</evidence>
<evidence type="ECO:0000256" key="2">
    <source>
        <dbReference type="ARBA" id="ARBA00008779"/>
    </source>
</evidence>
<keyword evidence="3" id="KW-0479">Metal-binding</keyword>
<feature type="signal peptide" evidence="7">
    <location>
        <begin position="1"/>
        <end position="24"/>
    </location>
</feature>
<evidence type="ECO:0000256" key="7">
    <source>
        <dbReference type="SAM" id="SignalP"/>
    </source>
</evidence>
<dbReference type="PANTHER" id="PTHR42693:SF42">
    <property type="entry name" value="ARYLSULFATASE G"/>
    <property type="match status" value="1"/>
</dbReference>
<dbReference type="PANTHER" id="PTHR42693">
    <property type="entry name" value="ARYLSULFATASE FAMILY MEMBER"/>
    <property type="match status" value="1"/>
</dbReference>
<keyword evidence="10" id="KW-1185">Reference proteome</keyword>
<evidence type="ECO:0000313" key="10">
    <source>
        <dbReference type="Proteomes" id="UP000557872"/>
    </source>
</evidence>
<protein>
    <submittedName>
        <fullName evidence="9">Sulfatase</fullName>
    </submittedName>
</protein>
<evidence type="ECO:0000256" key="1">
    <source>
        <dbReference type="ARBA" id="ARBA00001913"/>
    </source>
</evidence>
<evidence type="ECO:0000256" key="4">
    <source>
        <dbReference type="ARBA" id="ARBA00022729"/>
    </source>
</evidence>
<organism evidence="9 10">
    <name type="scientific">Oceaniferula marina</name>
    <dbReference type="NCBI Taxonomy" id="2748318"/>
    <lineage>
        <taxon>Bacteria</taxon>
        <taxon>Pseudomonadati</taxon>
        <taxon>Verrucomicrobiota</taxon>
        <taxon>Verrucomicrobiia</taxon>
        <taxon>Verrucomicrobiales</taxon>
        <taxon>Verrucomicrobiaceae</taxon>
        <taxon>Oceaniferula</taxon>
    </lineage>
</organism>
<sequence length="487" mass="53676">MKRLISSLILTSGLFSLSSLLIQASPADDRKGVQASTADDRKGAQAVTPPNIIYINIDDLGWADLGYNGSTFYETPNIDRFASQSMNFTNGYAPAANCAPSRACCLTGQWTPRHGVYTVNNSDRGKASTRKLIPTKNTLHISNDNPTIGDALKAGGYHTATMGKWHVTKDPLKNGFDINIGGTQAGGPYNGGYHSPFKYPNLEEKEPGVYLTDRLTDEAIRYVSDTSKRPFFLYLPYFAIHTPIQGKKEKIEHFKKKIKPGSGQKNPEYAAMISSLDDNIGRLMKTLDEQGLSDNTLVIFTSDNGGVYKLSQQKPLRAGKGAYYEGGIREPFLIRWPAKVKAGKNPTPVVGIDFFPTLLDAAKVKPPKGKVLDGLSLLPELTGSGKLASRALYWHFPIYLQGGNSDCQDGIFRTRPGSAIRHGDWKLIEYFENGDLELYNLAKDEGEQKNLASSHPEKTQELLGMLKSWRKQTKAPVPSQLNPKFKP</sequence>
<keyword evidence="4 7" id="KW-0732">Signal</keyword>
<evidence type="ECO:0000256" key="6">
    <source>
        <dbReference type="ARBA" id="ARBA00022837"/>
    </source>
</evidence>
<dbReference type="RefSeq" id="WP_178931579.1">
    <property type="nucleotide sequence ID" value="NZ_JACBAZ010000002.1"/>
</dbReference>
<dbReference type="Proteomes" id="UP000557872">
    <property type="component" value="Unassembled WGS sequence"/>
</dbReference>
<comment type="similarity">
    <text evidence="2">Belongs to the sulfatase family.</text>
</comment>